<sequence length="163" mass="18053">MKPLSLLTLSLLLSLWSSASSAHQYHFGMTDLSLSQDGERIEIVHRYSANDLARALNLQGAEDFSSAEGRLERYLNANFGLGCENATSLDWVGVEAEVRDVWIYQEVERSQLGSQLCVSNQVLMELEPSQVNTINLGGKLKTALKLTAPDSMQIRQGQGKIRL</sequence>
<accession>A0A4U1BN26</accession>
<organism evidence="2 3">
    <name type="scientific">Ferrimonas aestuarii</name>
    <dbReference type="NCBI Taxonomy" id="2569539"/>
    <lineage>
        <taxon>Bacteria</taxon>
        <taxon>Pseudomonadati</taxon>
        <taxon>Pseudomonadota</taxon>
        <taxon>Gammaproteobacteria</taxon>
        <taxon>Alteromonadales</taxon>
        <taxon>Ferrimonadaceae</taxon>
        <taxon>Ferrimonas</taxon>
    </lineage>
</organism>
<dbReference type="InterPro" id="IPR046525">
    <property type="entry name" value="DUF6702"/>
</dbReference>
<dbReference type="OrthoDB" id="278786at2"/>
<name>A0A4U1BN26_9GAMM</name>
<keyword evidence="1" id="KW-0732">Signal</keyword>
<gene>
    <name evidence="2" type="ORF">FCL42_14445</name>
</gene>
<dbReference type="RefSeq" id="WP_136864136.1">
    <property type="nucleotide sequence ID" value="NZ_SWCJ01000012.1"/>
</dbReference>
<reference evidence="2 3" key="1">
    <citation type="submission" date="2019-04" db="EMBL/GenBank/DDBJ databases">
        <authorList>
            <person name="Hwang J.C."/>
        </authorList>
    </citation>
    <scope>NUCLEOTIDE SEQUENCE [LARGE SCALE GENOMIC DNA]</scope>
    <source>
        <strain evidence="2 3">IMCC35002</strain>
    </source>
</reference>
<dbReference type="Proteomes" id="UP000305675">
    <property type="component" value="Unassembled WGS sequence"/>
</dbReference>
<evidence type="ECO:0000313" key="3">
    <source>
        <dbReference type="Proteomes" id="UP000305675"/>
    </source>
</evidence>
<feature type="signal peptide" evidence="1">
    <location>
        <begin position="1"/>
        <end position="22"/>
    </location>
</feature>
<evidence type="ECO:0008006" key="4">
    <source>
        <dbReference type="Google" id="ProtNLM"/>
    </source>
</evidence>
<dbReference type="EMBL" id="SWCJ01000012">
    <property type="protein sequence ID" value="TKB53269.1"/>
    <property type="molecule type" value="Genomic_DNA"/>
</dbReference>
<dbReference type="AlphaFoldDB" id="A0A4U1BN26"/>
<dbReference type="Pfam" id="PF20420">
    <property type="entry name" value="DUF6702"/>
    <property type="match status" value="1"/>
</dbReference>
<protein>
    <recommendedName>
        <fullName evidence="4">DUF2796 domain-containing protein</fullName>
    </recommendedName>
</protein>
<comment type="caution">
    <text evidence="2">The sequence shown here is derived from an EMBL/GenBank/DDBJ whole genome shotgun (WGS) entry which is preliminary data.</text>
</comment>
<keyword evidence="3" id="KW-1185">Reference proteome</keyword>
<proteinExistence type="predicted"/>
<evidence type="ECO:0000256" key="1">
    <source>
        <dbReference type="SAM" id="SignalP"/>
    </source>
</evidence>
<evidence type="ECO:0000313" key="2">
    <source>
        <dbReference type="EMBL" id="TKB53269.1"/>
    </source>
</evidence>
<feature type="chain" id="PRO_5020727274" description="DUF2796 domain-containing protein" evidence="1">
    <location>
        <begin position="23"/>
        <end position="163"/>
    </location>
</feature>